<gene>
    <name evidence="3" type="ORF">GII36_05305</name>
</gene>
<evidence type="ECO:0000256" key="1">
    <source>
        <dbReference type="SAM" id="MobiDB-lite"/>
    </source>
</evidence>
<keyword evidence="2" id="KW-0472">Membrane</keyword>
<organism evidence="3 4">
    <name type="scientific">Candidatus Mycosynbacter amalyticus</name>
    <dbReference type="NCBI Taxonomy" id="2665156"/>
    <lineage>
        <taxon>Bacteria</taxon>
        <taxon>Candidatus Saccharimonadota</taxon>
        <taxon>Candidatus Saccharimonadota incertae sedis</taxon>
        <taxon>Candidatus Mycosynbacter</taxon>
    </lineage>
</organism>
<feature type="region of interest" description="Disordered" evidence="1">
    <location>
        <begin position="107"/>
        <end position="127"/>
    </location>
</feature>
<dbReference type="EMBL" id="CP045921">
    <property type="protein sequence ID" value="QHN43235.1"/>
    <property type="molecule type" value="Genomic_DNA"/>
</dbReference>
<protein>
    <recommendedName>
        <fullName evidence="5">Septum formation initiator family protein</fullName>
    </recommendedName>
</protein>
<dbReference type="KEGG" id="mama:GII36_05305"/>
<keyword evidence="4" id="KW-1185">Reference proteome</keyword>
<dbReference type="Proteomes" id="UP001059824">
    <property type="component" value="Chromosome"/>
</dbReference>
<proteinExistence type="predicted"/>
<keyword evidence="2" id="KW-1133">Transmembrane helix</keyword>
<name>A0A857MN04_9BACT</name>
<feature type="transmembrane region" description="Helical" evidence="2">
    <location>
        <begin position="21"/>
        <end position="39"/>
    </location>
</feature>
<evidence type="ECO:0000256" key="2">
    <source>
        <dbReference type="SAM" id="Phobius"/>
    </source>
</evidence>
<dbReference type="RefSeq" id="WP_260763214.1">
    <property type="nucleotide sequence ID" value="NZ_CP045921.1"/>
</dbReference>
<reference evidence="3" key="1">
    <citation type="journal article" date="2021" name="Nat. Microbiol.">
        <title>Cocultivation of an ultrasmall environmental parasitic bacterium with lytic ability against bacteria associated with wastewater foams.</title>
        <authorList>
            <person name="Batinovic S."/>
            <person name="Rose J.J.A."/>
            <person name="Ratcliffe J."/>
            <person name="Seviour R.J."/>
            <person name="Petrovski S."/>
        </authorList>
    </citation>
    <scope>NUCLEOTIDE SEQUENCE</scope>
    <source>
        <strain evidence="3">JR1</strain>
    </source>
</reference>
<evidence type="ECO:0000313" key="4">
    <source>
        <dbReference type="Proteomes" id="UP001059824"/>
    </source>
</evidence>
<keyword evidence="2" id="KW-0812">Transmembrane</keyword>
<evidence type="ECO:0008006" key="5">
    <source>
        <dbReference type="Google" id="ProtNLM"/>
    </source>
</evidence>
<dbReference type="AlphaFoldDB" id="A0A857MN04"/>
<evidence type="ECO:0000313" key="3">
    <source>
        <dbReference type="EMBL" id="QHN43235.1"/>
    </source>
</evidence>
<sequence>MNTSLRRFIYHVRYRYPTREILTVVLVGIAIVWFIWGSVQAMQKNYELRKVVEDKTRQAEVADLEAKTLEYEQRYLQSEEYKKLAVRERLGYGDPGEKVLVLPANSSAAADSDRADAGKTIESPKPSNLSQWGNFLFGGNVRSE</sequence>
<accession>A0A857MN04</accession>